<sequence>MASSRPVVRQDTAGGCDVEFGTCNARTRTLAAFTTGNWWHFLEGHCGSLMGGAQYIHIQIFAFYGNDGEENSVYPQTSVNTVCVTIRYFHFQQ</sequence>
<evidence type="ECO:0000313" key="1">
    <source>
        <dbReference type="EMBL" id="XAE41140.1"/>
    </source>
</evidence>
<protein>
    <submittedName>
        <fullName evidence="1">Uncharacterized protein</fullName>
    </submittedName>
</protein>
<proteinExistence type="predicted"/>
<dbReference type="EMBL" id="CP152276">
    <property type="protein sequence ID" value="XAE41140.1"/>
    <property type="molecule type" value="Genomic_DNA"/>
</dbReference>
<gene>
    <name evidence="1" type="ORF">AAC691_12500</name>
</gene>
<dbReference type="RefSeq" id="WP_342627134.1">
    <property type="nucleotide sequence ID" value="NZ_CP152276.1"/>
</dbReference>
<keyword evidence="2" id="KW-1185">Reference proteome</keyword>
<evidence type="ECO:0000313" key="2">
    <source>
        <dbReference type="Proteomes" id="UP001449795"/>
    </source>
</evidence>
<accession>A0ABZ3D0G6</accession>
<reference evidence="1 2" key="1">
    <citation type="submission" date="2024-04" db="EMBL/GenBank/DDBJ databases">
        <title>Complete genome sequence of Nguyenibacter vanlangesis HBCM-1154, a strain capable of nitrogen fixation, IAA production, and phosphorus solubilization isolated from sugarcane soil.</title>
        <authorList>
            <person name="MY HANH P."/>
        </authorList>
    </citation>
    <scope>NUCLEOTIDE SEQUENCE [LARGE SCALE GENOMIC DNA]</scope>
    <source>
        <strain evidence="1 2">HBCM 1154</strain>
    </source>
</reference>
<organism evidence="1 2">
    <name type="scientific">Nguyenibacter vanlangensis</name>
    <dbReference type="NCBI Taxonomy" id="1216886"/>
    <lineage>
        <taxon>Bacteria</taxon>
        <taxon>Pseudomonadati</taxon>
        <taxon>Pseudomonadota</taxon>
        <taxon>Alphaproteobacteria</taxon>
        <taxon>Acetobacterales</taxon>
        <taxon>Acetobacteraceae</taxon>
        <taxon>Nguyenibacter</taxon>
    </lineage>
</organism>
<name>A0ABZ3D0G6_9PROT</name>
<dbReference type="Proteomes" id="UP001449795">
    <property type="component" value="Chromosome"/>
</dbReference>